<protein>
    <recommendedName>
        <fullName evidence="4">PHD-type domain-containing protein</fullName>
    </recommendedName>
</protein>
<dbReference type="Gene3D" id="3.30.40.10">
    <property type="entry name" value="Zinc/RING finger domain, C3HC4 (zinc finger)"/>
    <property type="match status" value="1"/>
</dbReference>
<gene>
    <name evidence="2" type="ORF">DPMN_127790</name>
</gene>
<accession>A0A9D4JV57</accession>
<evidence type="ECO:0000256" key="1">
    <source>
        <dbReference type="SAM" id="SignalP"/>
    </source>
</evidence>
<feature type="signal peptide" evidence="1">
    <location>
        <begin position="1"/>
        <end position="34"/>
    </location>
</feature>
<feature type="chain" id="PRO_5038833284" description="PHD-type domain-containing protein" evidence="1">
    <location>
        <begin position="35"/>
        <end position="161"/>
    </location>
</feature>
<dbReference type="AlphaFoldDB" id="A0A9D4JV57"/>
<evidence type="ECO:0000313" key="2">
    <source>
        <dbReference type="EMBL" id="KAH3825905.1"/>
    </source>
</evidence>
<evidence type="ECO:0008006" key="4">
    <source>
        <dbReference type="Google" id="ProtNLM"/>
    </source>
</evidence>
<sequence>MRHRRYLQPTIPIHNKSLEYLVILLLSISCDVESNPDPDSPSGTCGSEVLDEDPSVDCDSCRMWFHLQCQCLDSVWYNQMIAQEHSFAWTCSICNNVNLSNVSSIVSASTQNSFYSLVAYDQSNIIALPPRNPQSHNYISKLNIFCINCQSIVTKSWSSKT</sequence>
<name>A0A9D4JV57_DREPO</name>
<dbReference type="SUPFAM" id="SSF57903">
    <property type="entry name" value="FYVE/PHD zinc finger"/>
    <property type="match status" value="1"/>
</dbReference>
<keyword evidence="3" id="KW-1185">Reference proteome</keyword>
<dbReference type="InterPro" id="IPR013083">
    <property type="entry name" value="Znf_RING/FYVE/PHD"/>
</dbReference>
<dbReference type="InterPro" id="IPR011011">
    <property type="entry name" value="Znf_FYVE_PHD"/>
</dbReference>
<dbReference type="EMBL" id="JAIWYP010000005">
    <property type="protein sequence ID" value="KAH3825905.1"/>
    <property type="molecule type" value="Genomic_DNA"/>
</dbReference>
<evidence type="ECO:0000313" key="3">
    <source>
        <dbReference type="Proteomes" id="UP000828390"/>
    </source>
</evidence>
<reference evidence="2" key="1">
    <citation type="journal article" date="2019" name="bioRxiv">
        <title>The Genome of the Zebra Mussel, Dreissena polymorpha: A Resource for Invasive Species Research.</title>
        <authorList>
            <person name="McCartney M.A."/>
            <person name="Auch B."/>
            <person name="Kono T."/>
            <person name="Mallez S."/>
            <person name="Zhang Y."/>
            <person name="Obille A."/>
            <person name="Becker A."/>
            <person name="Abrahante J.E."/>
            <person name="Garbe J."/>
            <person name="Badalamenti J.P."/>
            <person name="Herman A."/>
            <person name="Mangelson H."/>
            <person name="Liachko I."/>
            <person name="Sullivan S."/>
            <person name="Sone E.D."/>
            <person name="Koren S."/>
            <person name="Silverstein K.A.T."/>
            <person name="Beckman K.B."/>
            <person name="Gohl D.M."/>
        </authorList>
    </citation>
    <scope>NUCLEOTIDE SEQUENCE</scope>
    <source>
        <strain evidence="2">Duluth1</strain>
        <tissue evidence="2">Whole animal</tissue>
    </source>
</reference>
<organism evidence="2 3">
    <name type="scientific">Dreissena polymorpha</name>
    <name type="common">Zebra mussel</name>
    <name type="synonym">Mytilus polymorpha</name>
    <dbReference type="NCBI Taxonomy" id="45954"/>
    <lineage>
        <taxon>Eukaryota</taxon>
        <taxon>Metazoa</taxon>
        <taxon>Spiralia</taxon>
        <taxon>Lophotrochozoa</taxon>
        <taxon>Mollusca</taxon>
        <taxon>Bivalvia</taxon>
        <taxon>Autobranchia</taxon>
        <taxon>Heteroconchia</taxon>
        <taxon>Euheterodonta</taxon>
        <taxon>Imparidentia</taxon>
        <taxon>Neoheterodontei</taxon>
        <taxon>Myida</taxon>
        <taxon>Dreissenoidea</taxon>
        <taxon>Dreissenidae</taxon>
        <taxon>Dreissena</taxon>
    </lineage>
</organism>
<proteinExistence type="predicted"/>
<reference evidence="2" key="2">
    <citation type="submission" date="2020-11" db="EMBL/GenBank/DDBJ databases">
        <authorList>
            <person name="McCartney M.A."/>
            <person name="Auch B."/>
            <person name="Kono T."/>
            <person name="Mallez S."/>
            <person name="Becker A."/>
            <person name="Gohl D.M."/>
            <person name="Silverstein K.A.T."/>
            <person name="Koren S."/>
            <person name="Bechman K.B."/>
            <person name="Herman A."/>
            <person name="Abrahante J.E."/>
            <person name="Garbe J."/>
        </authorList>
    </citation>
    <scope>NUCLEOTIDE SEQUENCE</scope>
    <source>
        <strain evidence="2">Duluth1</strain>
        <tissue evidence="2">Whole animal</tissue>
    </source>
</reference>
<keyword evidence="1" id="KW-0732">Signal</keyword>
<dbReference type="Proteomes" id="UP000828390">
    <property type="component" value="Unassembled WGS sequence"/>
</dbReference>
<dbReference type="PROSITE" id="PS51257">
    <property type="entry name" value="PROKAR_LIPOPROTEIN"/>
    <property type="match status" value="1"/>
</dbReference>
<comment type="caution">
    <text evidence="2">The sequence shown here is derived from an EMBL/GenBank/DDBJ whole genome shotgun (WGS) entry which is preliminary data.</text>
</comment>